<reference evidence="3" key="1">
    <citation type="journal article" date="2014" name="BMC Genomics">
        <title>Genome characteristics reveal the impact of lichenization on lichen-forming fungus Endocarpon pusillum Hedwig (Verrucariales, Ascomycota).</title>
        <authorList>
            <person name="Wang Y.-Y."/>
            <person name="Liu B."/>
            <person name="Zhang X.-Y."/>
            <person name="Zhou Q.-M."/>
            <person name="Zhang T."/>
            <person name="Li H."/>
            <person name="Yu Y.-F."/>
            <person name="Zhang X.-L."/>
            <person name="Hao X.-Y."/>
            <person name="Wang M."/>
            <person name="Wang L."/>
            <person name="Wei J.-C."/>
        </authorList>
    </citation>
    <scope>NUCLEOTIDE SEQUENCE [LARGE SCALE GENOMIC DNA]</scope>
    <source>
        <strain evidence="3">Z07020 / HMAS-L-300199</strain>
    </source>
</reference>
<dbReference type="HOGENOM" id="CLU_002639_6_0_1"/>
<sequence>MESGKSSVETRESAGRLLPHSCVHCRTPLRISSSRSRPIPRILFPQTSRQAREAYLDGCTIFKELIENYSRQRIWQLIKKHYLDRCDHCRSVRQRFEHVLRSLSRKPFTLTLEACPDARGPEPALLSFAYLDSGNGVQGRRLNAYTYTGDNVEWMLPSIDLEVHSSQTILNVKQWLSNCTCVSSKNGDGPFRPTRIIDLGGEPSSDGFAVKKSEETSVPAYVCLSYCWGDRQSLYCSSRNIDSSGAWNGHISSLPAAFQDTFSIARELGFRYLWIDSLCIVQDDNDDMKREILQMPLIYKNAELTICASSTESCREGFLQSRPDYSEYQIPVKFPDGRGGTVYLDSHKCWLPPATEPLGTRAWAYQERLLSPRLLEYGWRTVRWSCSCCTSYGGHQRLPSLNKDSTAQDGSLNYNLFPTLNPLSVPTFPRSREELFQSWKFIVEEYSTLKLTFADDRLAAIGGVAQELRRLTGIPYLAGLWNYETLPSLLQWRVIAPPSEMHTRPRIDRTPSWSWAGLDNAVSIHCSEEAIPQFRILTASAVGGFGKTAHGSITIHSLARSGRWWCEAGDLRMGTVKSNMRSTKESMDGLVVWPDCADEIVTFVNGAVVALQIDLTFIAVGIANWDRNRVRGLILQKGCSDVHTRVGFFHASLSSVRSWQAFTVEIV</sequence>
<dbReference type="eggNOG" id="ENOG502RZ77">
    <property type="taxonomic scope" value="Eukaryota"/>
</dbReference>
<dbReference type="AlphaFoldDB" id="U1GAZ9"/>
<dbReference type="PANTHER" id="PTHR33112">
    <property type="entry name" value="DOMAIN PROTEIN, PUTATIVE-RELATED"/>
    <property type="match status" value="1"/>
</dbReference>
<dbReference type="OMA" id="VQSHTHE"/>
<protein>
    <recommendedName>
        <fullName evidence="1">Heterokaryon incompatibility domain-containing protein</fullName>
    </recommendedName>
</protein>
<feature type="domain" description="Heterokaryon incompatibility" evidence="1">
    <location>
        <begin position="221"/>
        <end position="367"/>
    </location>
</feature>
<evidence type="ECO:0000313" key="3">
    <source>
        <dbReference type="Proteomes" id="UP000019373"/>
    </source>
</evidence>
<evidence type="ECO:0000259" key="1">
    <source>
        <dbReference type="Pfam" id="PF06985"/>
    </source>
</evidence>
<dbReference type="RefSeq" id="XP_007799808.1">
    <property type="nucleotide sequence ID" value="XM_007801617.1"/>
</dbReference>
<dbReference type="InterPro" id="IPR010730">
    <property type="entry name" value="HET"/>
</dbReference>
<evidence type="ECO:0000313" key="2">
    <source>
        <dbReference type="EMBL" id="ERF74707.1"/>
    </source>
</evidence>
<name>U1GAZ9_ENDPU</name>
<proteinExistence type="predicted"/>
<organism evidence="2 3">
    <name type="scientific">Endocarpon pusillum (strain Z07020 / HMAS-L-300199)</name>
    <name type="common">Lichen-forming fungus</name>
    <dbReference type="NCBI Taxonomy" id="1263415"/>
    <lineage>
        <taxon>Eukaryota</taxon>
        <taxon>Fungi</taxon>
        <taxon>Dikarya</taxon>
        <taxon>Ascomycota</taxon>
        <taxon>Pezizomycotina</taxon>
        <taxon>Eurotiomycetes</taxon>
        <taxon>Chaetothyriomycetidae</taxon>
        <taxon>Verrucariales</taxon>
        <taxon>Verrucariaceae</taxon>
        <taxon>Endocarpon</taxon>
    </lineage>
</organism>
<dbReference type="GeneID" id="19235898"/>
<keyword evidence="3" id="KW-1185">Reference proteome</keyword>
<dbReference type="PANTHER" id="PTHR33112:SF16">
    <property type="entry name" value="HETEROKARYON INCOMPATIBILITY DOMAIN-CONTAINING PROTEIN"/>
    <property type="match status" value="1"/>
</dbReference>
<accession>U1GAZ9</accession>
<dbReference type="OrthoDB" id="5125733at2759"/>
<dbReference type="EMBL" id="KE720872">
    <property type="protein sequence ID" value="ERF74707.1"/>
    <property type="molecule type" value="Genomic_DNA"/>
</dbReference>
<dbReference type="Proteomes" id="UP000019373">
    <property type="component" value="Unassembled WGS sequence"/>
</dbReference>
<gene>
    <name evidence="2" type="ORF">EPUS_00837</name>
</gene>
<dbReference type="Pfam" id="PF06985">
    <property type="entry name" value="HET"/>
    <property type="match status" value="1"/>
</dbReference>